<evidence type="ECO:0000313" key="1">
    <source>
        <dbReference type="EMBL" id="PYH68959.1"/>
    </source>
</evidence>
<dbReference type="GeneID" id="37211424"/>
<dbReference type="Proteomes" id="UP000248405">
    <property type="component" value="Unassembled WGS sequence"/>
</dbReference>
<gene>
    <name evidence="1" type="ORF">BO88DRAFT_405265</name>
</gene>
<protein>
    <submittedName>
        <fullName evidence="1">Uncharacterized protein</fullName>
    </submittedName>
</protein>
<evidence type="ECO:0000313" key="2">
    <source>
        <dbReference type="Proteomes" id="UP000248405"/>
    </source>
</evidence>
<keyword evidence="2" id="KW-1185">Reference proteome</keyword>
<organism evidence="1 2">
    <name type="scientific">Aspergillus vadensis (strain CBS 113365 / IMI 142717 / IBT 24658)</name>
    <dbReference type="NCBI Taxonomy" id="1448311"/>
    <lineage>
        <taxon>Eukaryota</taxon>
        <taxon>Fungi</taxon>
        <taxon>Dikarya</taxon>
        <taxon>Ascomycota</taxon>
        <taxon>Pezizomycotina</taxon>
        <taxon>Eurotiomycetes</taxon>
        <taxon>Eurotiomycetidae</taxon>
        <taxon>Eurotiales</taxon>
        <taxon>Aspergillaceae</taxon>
        <taxon>Aspergillus</taxon>
        <taxon>Aspergillus subgen. Circumdati</taxon>
    </lineage>
</organism>
<proteinExistence type="predicted"/>
<reference evidence="1" key="1">
    <citation type="submission" date="2016-12" db="EMBL/GenBank/DDBJ databases">
        <title>The genomes of Aspergillus section Nigri reveals drivers in fungal speciation.</title>
        <authorList>
            <consortium name="DOE Joint Genome Institute"/>
            <person name="Vesth T.C."/>
            <person name="Nybo J."/>
            <person name="Theobald S."/>
            <person name="Brandl J."/>
            <person name="Frisvad J.C."/>
            <person name="Nielsen K.F."/>
            <person name="Lyhne E.K."/>
            <person name="Kogle M.E."/>
            <person name="Kuo A."/>
            <person name="Riley R."/>
            <person name="Clum A."/>
            <person name="Nolan M."/>
            <person name="Lipzen A."/>
            <person name="Salamov A."/>
            <person name="Henrissat B."/>
            <person name="Wiebenga A."/>
            <person name="De Vries R.P."/>
            <person name="Grigoriev I.V."/>
            <person name="Mortensen U.H."/>
            <person name="Andersen M.R."/>
            <person name="Baker S.E."/>
        </authorList>
    </citation>
    <scope>NUCLEOTIDE SEQUENCE [LARGE SCALE GENOMIC DNA]</scope>
    <source>
        <strain evidence="1">CBS 113365</strain>
    </source>
</reference>
<accession>A0A319B9A8</accession>
<sequence>MEGAPTPLIRRGCSLPRLGIDTHPLPFPPTVATFWSPKPDYSTLRLGGKSSLPWELTLLLLLLATNLMGPVKLQSVVASDPLPHAILRYSVPALRSTPDSPFLPPSLPA</sequence>
<dbReference type="EMBL" id="KZ821625">
    <property type="protein sequence ID" value="PYH68959.1"/>
    <property type="molecule type" value="Genomic_DNA"/>
</dbReference>
<dbReference type="AlphaFoldDB" id="A0A319B9A8"/>
<name>A0A319B9A8_ASPVC</name>
<dbReference type="RefSeq" id="XP_025562753.1">
    <property type="nucleotide sequence ID" value="XM_025706832.1"/>
</dbReference>